<keyword evidence="2" id="KW-0732">Signal</keyword>
<keyword evidence="3" id="KW-1185">Reference proteome</keyword>
<organism evidence="3 4">
    <name type="scientific">Plectus sambesii</name>
    <dbReference type="NCBI Taxonomy" id="2011161"/>
    <lineage>
        <taxon>Eukaryota</taxon>
        <taxon>Metazoa</taxon>
        <taxon>Ecdysozoa</taxon>
        <taxon>Nematoda</taxon>
        <taxon>Chromadorea</taxon>
        <taxon>Plectida</taxon>
        <taxon>Plectina</taxon>
        <taxon>Plectoidea</taxon>
        <taxon>Plectidae</taxon>
        <taxon>Plectus</taxon>
    </lineage>
</organism>
<dbReference type="WBParaSite" id="PSAMB.scaffold1889size26938.g15507.t1">
    <property type="protein sequence ID" value="PSAMB.scaffold1889size26938.g15507.t1"/>
    <property type="gene ID" value="PSAMB.scaffold1889size26938.g15507"/>
</dbReference>
<dbReference type="AlphaFoldDB" id="A0A914VE95"/>
<evidence type="ECO:0000256" key="2">
    <source>
        <dbReference type="SAM" id="SignalP"/>
    </source>
</evidence>
<protein>
    <submittedName>
        <fullName evidence="4">Uncharacterized protein</fullName>
    </submittedName>
</protein>
<feature type="signal peptide" evidence="2">
    <location>
        <begin position="1"/>
        <end position="19"/>
    </location>
</feature>
<accession>A0A914VE95</accession>
<evidence type="ECO:0000313" key="4">
    <source>
        <dbReference type="WBParaSite" id="PSAMB.scaffold1889size26938.g15507.t1"/>
    </source>
</evidence>
<sequence>MKAIIFIAGVLLIASMAEGFGFGLGGGGGGCGCGAPPAPPPCPAPESRPDRSARDDPTSVRAEMPPVSEEVSDYKFNRPPTSGGGLLLLNNNAPSQSRAPMAGRGVVLFDQSKNEQFNINSGLRNMLRKLKNTWKIERLVNLDRFKVLSLAD</sequence>
<evidence type="ECO:0000313" key="3">
    <source>
        <dbReference type="Proteomes" id="UP000887566"/>
    </source>
</evidence>
<name>A0A914VE95_9BILA</name>
<feature type="chain" id="PRO_5038046643" evidence="2">
    <location>
        <begin position="20"/>
        <end position="152"/>
    </location>
</feature>
<evidence type="ECO:0000256" key="1">
    <source>
        <dbReference type="SAM" id="MobiDB-lite"/>
    </source>
</evidence>
<dbReference type="PROSITE" id="PS51257">
    <property type="entry name" value="PROKAR_LIPOPROTEIN"/>
    <property type="match status" value="1"/>
</dbReference>
<reference evidence="4" key="1">
    <citation type="submission" date="2022-11" db="UniProtKB">
        <authorList>
            <consortium name="WormBaseParasite"/>
        </authorList>
    </citation>
    <scope>IDENTIFICATION</scope>
</reference>
<feature type="region of interest" description="Disordered" evidence="1">
    <location>
        <begin position="38"/>
        <end position="98"/>
    </location>
</feature>
<proteinExistence type="predicted"/>
<feature type="compositionally biased region" description="Basic and acidic residues" evidence="1">
    <location>
        <begin position="47"/>
        <end position="58"/>
    </location>
</feature>
<dbReference type="Proteomes" id="UP000887566">
    <property type="component" value="Unplaced"/>
</dbReference>